<accession>A0A8K0UKQ1</accession>
<protein>
    <submittedName>
        <fullName evidence="2">Uncharacterized protein</fullName>
    </submittedName>
</protein>
<dbReference type="AlphaFoldDB" id="A0A8K0UKQ1"/>
<feature type="transmembrane region" description="Helical" evidence="1">
    <location>
        <begin position="76"/>
        <end position="95"/>
    </location>
</feature>
<evidence type="ECO:0000256" key="1">
    <source>
        <dbReference type="SAM" id="Phobius"/>
    </source>
</evidence>
<name>A0A8K0UKQ1_9AGAR</name>
<dbReference type="Proteomes" id="UP000813824">
    <property type="component" value="Unassembled WGS sequence"/>
</dbReference>
<comment type="caution">
    <text evidence="2">The sequence shown here is derived from an EMBL/GenBank/DDBJ whole genome shotgun (WGS) entry which is preliminary data.</text>
</comment>
<organism evidence="2 3">
    <name type="scientific">Cristinia sonorae</name>
    <dbReference type="NCBI Taxonomy" id="1940300"/>
    <lineage>
        <taxon>Eukaryota</taxon>
        <taxon>Fungi</taxon>
        <taxon>Dikarya</taxon>
        <taxon>Basidiomycota</taxon>
        <taxon>Agaricomycotina</taxon>
        <taxon>Agaricomycetes</taxon>
        <taxon>Agaricomycetidae</taxon>
        <taxon>Agaricales</taxon>
        <taxon>Pleurotineae</taxon>
        <taxon>Stephanosporaceae</taxon>
        <taxon>Cristinia</taxon>
    </lineage>
</organism>
<dbReference type="EMBL" id="JAEVFJ010000021">
    <property type="protein sequence ID" value="KAH8097005.1"/>
    <property type="molecule type" value="Genomic_DNA"/>
</dbReference>
<sequence>MRWAIADQAAAISISHGCHAASAKTRAIRIAVAWECLFVFDLMIFSLTLYKSYNEASRNRLGSLNDLVYLIARDGAIYFAVMAIANAANVVTFYVS</sequence>
<keyword evidence="1" id="KW-0472">Membrane</keyword>
<proteinExistence type="predicted"/>
<evidence type="ECO:0000313" key="2">
    <source>
        <dbReference type="EMBL" id="KAH8097005.1"/>
    </source>
</evidence>
<reference evidence="2" key="1">
    <citation type="journal article" date="2021" name="New Phytol.">
        <title>Evolutionary innovations through gain and loss of genes in the ectomycorrhizal Boletales.</title>
        <authorList>
            <person name="Wu G."/>
            <person name="Miyauchi S."/>
            <person name="Morin E."/>
            <person name="Kuo A."/>
            <person name="Drula E."/>
            <person name="Varga T."/>
            <person name="Kohler A."/>
            <person name="Feng B."/>
            <person name="Cao Y."/>
            <person name="Lipzen A."/>
            <person name="Daum C."/>
            <person name="Hundley H."/>
            <person name="Pangilinan J."/>
            <person name="Johnson J."/>
            <person name="Barry K."/>
            <person name="LaButti K."/>
            <person name="Ng V."/>
            <person name="Ahrendt S."/>
            <person name="Min B."/>
            <person name="Choi I.G."/>
            <person name="Park H."/>
            <person name="Plett J.M."/>
            <person name="Magnuson J."/>
            <person name="Spatafora J.W."/>
            <person name="Nagy L.G."/>
            <person name="Henrissat B."/>
            <person name="Grigoriev I.V."/>
            <person name="Yang Z.L."/>
            <person name="Xu J."/>
            <person name="Martin F.M."/>
        </authorList>
    </citation>
    <scope>NUCLEOTIDE SEQUENCE</scope>
    <source>
        <strain evidence="2">KKN 215</strain>
    </source>
</reference>
<keyword evidence="1" id="KW-1133">Transmembrane helix</keyword>
<evidence type="ECO:0000313" key="3">
    <source>
        <dbReference type="Proteomes" id="UP000813824"/>
    </source>
</evidence>
<keyword evidence="1" id="KW-0812">Transmembrane</keyword>
<feature type="transmembrane region" description="Helical" evidence="1">
    <location>
        <begin position="30"/>
        <end position="50"/>
    </location>
</feature>
<keyword evidence="3" id="KW-1185">Reference proteome</keyword>
<gene>
    <name evidence="2" type="ORF">BXZ70DRAFT_1009332</name>
</gene>
<dbReference type="OrthoDB" id="2686513at2759"/>